<dbReference type="CDD" id="cd11338">
    <property type="entry name" value="AmyAc_CMD"/>
    <property type="match status" value="1"/>
</dbReference>
<dbReference type="Proteomes" id="UP000265643">
    <property type="component" value="Unassembled WGS sequence"/>
</dbReference>
<comment type="similarity">
    <text evidence="1">Belongs to the glycosyl hydrolase 13 family.</text>
</comment>
<dbReference type="PANTHER" id="PTHR10357">
    <property type="entry name" value="ALPHA-AMYLASE FAMILY MEMBER"/>
    <property type="match status" value="1"/>
</dbReference>
<dbReference type="Gene3D" id="2.60.40.10">
    <property type="entry name" value="Immunoglobulins"/>
    <property type="match status" value="1"/>
</dbReference>
<dbReference type="InterPro" id="IPR014756">
    <property type="entry name" value="Ig_E-set"/>
</dbReference>
<organism evidence="5 6">
    <name type="scientific">Mediterraneibacter butyricigenes</name>
    <dbReference type="NCBI Taxonomy" id="2316025"/>
    <lineage>
        <taxon>Bacteria</taxon>
        <taxon>Bacillati</taxon>
        <taxon>Bacillota</taxon>
        <taxon>Clostridia</taxon>
        <taxon>Lachnospirales</taxon>
        <taxon>Lachnospiraceae</taxon>
        <taxon>Mediterraneibacter</taxon>
    </lineage>
</organism>
<evidence type="ECO:0000256" key="1">
    <source>
        <dbReference type="ARBA" id="ARBA00008061"/>
    </source>
</evidence>
<accession>A0A391P3W8</accession>
<dbReference type="GO" id="GO:0005975">
    <property type="term" value="P:carbohydrate metabolic process"/>
    <property type="evidence" value="ECO:0007669"/>
    <property type="project" value="InterPro"/>
</dbReference>
<dbReference type="InterPro" id="IPR006048">
    <property type="entry name" value="A-amylase/branching_C"/>
</dbReference>
<proteinExistence type="inferred from homology"/>
<dbReference type="RefSeq" id="WP_119297858.1">
    <property type="nucleotide sequence ID" value="NZ_BHGK01000001.1"/>
</dbReference>
<dbReference type="SUPFAM" id="SSF81296">
    <property type="entry name" value="E set domains"/>
    <property type="match status" value="1"/>
</dbReference>
<dbReference type="Pfam" id="PF02806">
    <property type="entry name" value="Alpha-amylase_C"/>
    <property type="match status" value="1"/>
</dbReference>
<feature type="domain" description="Glycosyl hydrolase family 13 catalytic" evidence="4">
    <location>
        <begin position="123"/>
        <end position="578"/>
    </location>
</feature>
<evidence type="ECO:0000313" key="6">
    <source>
        <dbReference type="Proteomes" id="UP000265643"/>
    </source>
</evidence>
<dbReference type="PANTHER" id="PTHR10357:SF210">
    <property type="entry name" value="MALTODEXTRIN GLUCOSIDASE"/>
    <property type="match status" value="1"/>
</dbReference>
<evidence type="ECO:0000313" key="5">
    <source>
        <dbReference type="EMBL" id="GCA66806.1"/>
    </source>
</evidence>
<dbReference type="GO" id="GO:0043169">
    <property type="term" value="F:cation binding"/>
    <property type="evidence" value="ECO:0007669"/>
    <property type="project" value="InterPro"/>
</dbReference>
<sequence length="688" mass="80082">MNRQALFCDGTGSYVIPPEPALHEEITLRFRTAKQDVDEVLLLTRDGAFPLEKTETRGEFDYYEIRQTLGEQIFTYCFQIRKGSEICYFNRCGVSDEIVEYYAFRITPGFSTPDWAKGAVMYQIFVDRFCNGNPKNNVETREYLYIGEPVEGVEDWDAPVKSRDIGRFYGGDLQGVKEKLDYLQDLGVEVVYFNPLFVSPSNHKYDTQDYDYIDPHYTVLVKDGGSTIPEGAKDNLQAEKYRLRVCDKENLEASNRFFAELVEEMHKRGIRVIMDGVFNHCGSFNKWMDRERLYESCDSYENGAFISQDSPYHSFFHFYDDRPESWPYNTKYDGWWGHDTLPKLNYEDSVELEDYIMRIGRKWVSKPFGIDGWRLDVAADLGYSNEYNHLFWKRFRREVKDANPETLILAEHYGDPAEWLRGDEWDSVMNYDAFMEPVTWFLTGMEKHSDEKRPDLLGNADYFVKTMRHYMSCMQMPSLQVAMNELSNHDHSRFLTRTNQMVGRVGNLGAEAAEKNVQKSVMRLAVVMQMTWIGAPTVYYGDEVSVCGFTDPDNRRTYPWGREDQEMLAFHREMIRLHKRNVLRVGSIKILTAKENVLAYARFNETDQVVVILNNAKTIQEVTVPVWLCGLPMKGKMKRLICTYEESYTMTEDEYLIDQGEVVLNLGPHSAVILEPSDPAKGEKPWQL</sequence>
<dbReference type="EMBL" id="BHGK01000001">
    <property type="protein sequence ID" value="GCA66806.1"/>
    <property type="molecule type" value="Genomic_DNA"/>
</dbReference>
<evidence type="ECO:0000256" key="3">
    <source>
        <dbReference type="ARBA" id="ARBA00023295"/>
    </source>
</evidence>
<dbReference type="Pfam" id="PF02903">
    <property type="entry name" value="Alpha-amylase_N"/>
    <property type="match status" value="1"/>
</dbReference>
<reference evidence="6" key="1">
    <citation type="submission" date="2018-09" db="EMBL/GenBank/DDBJ databases">
        <title>Draft Genome Sequence of Mediterraneibacter sp. KCTC 15684.</title>
        <authorList>
            <person name="Kim J.S."/>
            <person name="Han K.I."/>
            <person name="Suh M.K."/>
            <person name="Lee K.C."/>
            <person name="Eom M.K."/>
            <person name="Lee J.H."/>
            <person name="Park S.H."/>
            <person name="Kang S.W."/>
            <person name="Park J.E."/>
            <person name="Oh B.S."/>
            <person name="Yu S.Y."/>
            <person name="Choi S.H."/>
            <person name="Lee D.H."/>
            <person name="Yoon H."/>
            <person name="Kim B."/>
            <person name="Yang S.J."/>
            <person name="Lee J.S."/>
        </authorList>
    </citation>
    <scope>NUCLEOTIDE SEQUENCE [LARGE SCALE GENOMIC DNA]</scope>
    <source>
        <strain evidence="6">KCTC 15684</strain>
    </source>
</reference>
<evidence type="ECO:0000256" key="2">
    <source>
        <dbReference type="ARBA" id="ARBA00022801"/>
    </source>
</evidence>
<dbReference type="InterPro" id="IPR013783">
    <property type="entry name" value="Ig-like_fold"/>
</dbReference>
<dbReference type="SMART" id="SM00642">
    <property type="entry name" value="Aamy"/>
    <property type="match status" value="1"/>
</dbReference>
<name>A0A391P3W8_9FIRM</name>
<dbReference type="InterPro" id="IPR006047">
    <property type="entry name" value="GH13_cat_dom"/>
</dbReference>
<dbReference type="Gene3D" id="2.60.40.1180">
    <property type="entry name" value="Golgi alpha-mannosidase II"/>
    <property type="match status" value="1"/>
</dbReference>
<keyword evidence="6" id="KW-1185">Reference proteome</keyword>
<dbReference type="InterPro" id="IPR013780">
    <property type="entry name" value="Glyco_hydro_b"/>
</dbReference>
<dbReference type="GO" id="GO:0004553">
    <property type="term" value="F:hydrolase activity, hydrolyzing O-glycosyl compounds"/>
    <property type="evidence" value="ECO:0007669"/>
    <property type="project" value="InterPro"/>
</dbReference>
<dbReference type="AlphaFoldDB" id="A0A391P3W8"/>
<dbReference type="SUPFAM" id="SSF51445">
    <property type="entry name" value="(Trans)glycosidases"/>
    <property type="match status" value="1"/>
</dbReference>
<evidence type="ECO:0000259" key="4">
    <source>
        <dbReference type="SMART" id="SM00642"/>
    </source>
</evidence>
<dbReference type="SUPFAM" id="SSF51011">
    <property type="entry name" value="Glycosyl hydrolase domain"/>
    <property type="match status" value="1"/>
</dbReference>
<protein>
    <submittedName>
        <fullName evidence="5">Putative cyclomaltodextrinase</fullName>
    </submittedName>
</protein>
<comment type="caution">
    <text evidence="5">The sequence shown here is derived from an EMBL/GenBank/DDBJ whole genome shotgun (WGS) entry which is preliminary data.</text>
</comment>
<keyword evidence="2" id="KW-0378">Hydrolase</keyword>
<dbReference type="CDD" id="cd02857">
    <property type="entry name" value="E_set_CDase_PDE_N"/>
    <property type="match status" value="1"/>
</dbReference>
<dbReference type="Gene3D" id="3.20.20.80">
    <property type="entry name" value="Glycosidases"/>
    <property type="match status" value="1"/>
</dbReference>
<keyword evidence="3" id="KW-0326">Glycosidase</keyword>
<dbReference type="InterPro" id="IPR017853">
    <property type="entry name" value="GH"/>
</dbReference>
<gene>
    <name evidence="5" type="primary">amyB</name>
    <name evidence="5" type="ORF">KGMB01110_12420</name>
</gene>
<dbReference type="Pfam" id="PF00128">
    <property type="entry name" value="Alpha-amylase"/>
    <property type="match status" value="2"/>
</dbReference>
<dbReference type="InterPro" id="IPR004185">
    <property type="entry name" value="Glyco_hydro_13_lg-like_dom"/>
</dbReference>